<feature type="coiled-coil region" evidence="4">
    <location>
        <begin position="179"/>
        <end position="480"/>
    </location>
</feature>
<accession>A0A1R4KLZ0</accession>
<dbReference type="PANTHER" id="PTHR32114">
    <property type="entry name" value="ABC TRANSPORTER ABCH.3"/>
    <property type="match status" value="1"/>
</dbReference>
<name>A0A1R4KLZ0_9LACT</name>
<dbReference type="SUPFAM" id="SSF52540">
    <property type="entry name" value="P-loop containing nucleoside triphosphate hydrolases"/>
    <property type="match status" value="1"/>
</dbReference>
<keyword evidence="6" id="KW-0378">Hydrolase</keyword>
<dbReference type="Pfam" id="PF13558">
    <property type="entry name" value="SbcC_Walker_B"/>
    <property type="match status" value="1"/>
</dbReference>
<dbReference type="GO" id="GO:0004527">
    <property type="term" value="F:exonuclease activity"/>
    <property type="evidence" value="ECO:0007669"/>
    <property type="project" value="UniProtKB-KW"/>
</dbReference>
<sequence length="1019" mass="116403">MRPLRLVMNAFGPYKGKVEIDFTQLAQSSLFLVSGPTGAGKTTIFDAIAYALFDSASGDSRQKDTFKSQFAKDTDLCYVELEFALGEKRYFIRREPTQTGPGTRSKTKQIQSNVEFHKDGKVTTKVKEANDEIQEILGLTYDQFRQIVMLPQGSFKKMLESNSGDKEIIFRNIFQTKQIEQFQEKLKNKAKVLEDQRKSHAQAIKQVFSSIAIEDNEVLDKAIEQHDVEKTVAILEESIDKEEKELAAAKEKISHYQNELKLYDQVIGWLEQQEKYTNEKNELNAREDTIKQKESAVQKHTEAIKIVESKNLVDETEYQIHKQRAQLEELRETQAELIEKEKIESAKLEAVKEDLNHLALVRAEITKLNDEWKVFDQVEEKEQLIKQQEKTIQEKQETCENLNEVLVEVGKETEKIETDLKLIADLKSKLEDLKATTATSKETLQRVSNRNEELNRICTLQKEEAEFKKTYIEVKSAKEKAYHELIKGKAAYYSNLASVLAKELVEGEPCAVCGSVHHPAKATGDKESLTKEELEVLEQAETETNTRFTQISAKLENLTIDIQSRSARLEIAPSETDAAFNKGITEEQELQNQLQVFKKELETGEKQVSEEADLKQKLEELRKEESRMRTDFQKFESTIDFATERKQELIEEQVKLKGQMDAESKQAIQQAIKEKEQYIQTTENTHRTLQNSMSILKSELASTRTAIELTESQLVETTAKKEQLIKKFEQLKETSQLGEAFAEYVLEEVEKETFIKEIEEYRTAVLVNQDRIKQIEENLKTVDSIKEKSVYEVEIVQIKTQASELETQRDKLLTSSSQNKRAAEAIQDYQKQSSQVEKEYQLYGALSTLANGSKETDYISFERYVLGIYFEEILMAANQRFSQMTNHRYELQRQLEKGKGSGKQGLDMEVFDHYTGKTRSVHTLSGGETFKASLALALGLSDVIQNQNGGVSVDTLFVDEGFGTLDSDSLDMAVQTLLDLHQKGRLVGIISHVDELKTRIPAHIIVEKTATGSTAYIQK</sequence>
<dbReference type="GO" id="GO:0016887">
    <property type="term" value="F:ATP hydrolysis activity"/>
    <property type="evidence" value="ECO:0007669"/>
    <property type="project" value="InterPro"/>
</dbReference>
<evidence type="ECO:0000256" key="3">
    <source>
        <dbReference type="ARBA" id="ARBA00013368"/>
    </source>
</evidence>
<evidence type="ECO:0000313" key="7">
    <source>
        <dbReference type="Proteomes" id="UP000195611"/>
    </source>
</evidence>
<dbReference type="EMBL" id="FUKW01000162">
    <property type="protein sequence ID" value="SJN45360.1"/>
    <property type="molecule type" value="Genomic_DNA"/>
</dbReference>
<comment type="subunit">
    <text evidence="2">Heterodimer of SbcC and SbcD.</text>
</comment>
<comment type="similarity">
    <text evidence="1">Belongs to the SMC family. SbcC subfamily.</text>
</comment>
<evidence type="ECO:0000256" key="2">
    <source>
        <dbReference type="ARBA" id="ARBA00011322"/>
    </source>
</evidence>
<dbReference type="AlphaFoldDB" id="A0A1R4KLZ0"/>
<evidence type="ECO:0000259" key="5">
    <source>
        <dbReference type="Pfam" id="PF13476"/>
    </source>
</evidence>
<feature type="coiled-coil region" evidence="4">
    <location>
        <begin position="587"/>
        <end position="734"/>
    </location>
</feature>
<keyword evidence="6" id="KW-0269">Exonuclease</keyword>
<dbReference type="InterPro" id="IPR038729">
    <property type="entry name" value="Rad50/SbcC_AAA"/>
</dbReference>
<dbReference type="GO" id="GO:0006302">
    <property type="term" value="P:double-strand break repair"/>
    <property type="evidence" value="ECO:0007669"/>
    <property type="project" value="InterPro"/>
</dbReference>
<protein>
    <recommendedName>
        <fullName evidence="3">Nuclease SbcCD subunit C</fullName>
    </recommendedName>
</protein>
<organism evidence="6 7">
    <name type="scientific">Marinilactibacillus psychrotolerans 42ea</name>
    <dbReference type="NCBI Taxonomy" id="1255609"/>
    <lineage>
        <taxon>Bacteria</taxon>
        <taxon>Bacillati</taxon>
        <taxon>Bacillota</taxon>
        <taxon>Bacilli</taxon>
        <taxon>Lactobacillales</taxon>
        <taxon>Carnobacteriaceae</taxon>
        <taxon>Marinilactibacillus</taxon>
    </lineage>
</organism>
<evidence type="ECO:0000256" key="1">
    <source>
        <dbReference type="ARBA" id="ARBA00006930"/>
    </source>
</evidence>
<keyword evidence="4" id="KW-0175">Coiled coil</keyword>
<proteinExistence type="inferred from homology"/>
<dbReference type="InterPro" id="IPR027417">
    <property type="entry name" value="P-loop_NTPase"/>
</dbReference>
<gene>
    <name evidence="6" type="ORF">FM115_11075</name>
</gene>
<dbReference type="Gene3D" id="3.40.50.300">
    <property type="entry name" value="P-loop containing nucleotide triphosphate hydrolases"/>
    <property type="match status" value="2"/>
</dbReference>
<evidence type="ECO:0000256" key="4">
    <source>
        <dbReference type="SAM" id="Coils"/>
    </source>
</evidence>
<evidence type="ECO:0000313" key="6">
    <source>
        <dbReference type="EMBL" id="SJN45360.1"/>
    </source>
</evidence>
<keyword evidence="6" id="KW-0540">Nuclease</keyword>
<reference evidence="6 7" key="1">
    <citation type="submission" date="2017-02" db="EMBL/GenBank/DDBJ databases">
        <authorList>
            <person name="Peterson S.W."/>
        </authorList>
    </citation>
    <scope>NUCLEOTIDE SEQUENCE [LARGE SCALE GENOMIC DNA]</scope>
    <source>
        <strain evidence="6 7">42ea</strain>
    </source>
</reference>
<dbReference type="Pfam" id="PF13476">
    <property type="entry name" value="AAA_23"/>
    <property type="match status" value="1"/>
</dbReference>
<feature type="domain" description="Rad50/SbcC-type AAA" evidence="5">
    <location>
        <begin position="5"/>
        <end position="206"/>
    </location>
</feature>
<dbReference type="Proteomes" id="UP000195611">
    <property type="component" value="Unassembled WGS sequence"/>
</dbReference>
<dbReference type="RefSeq" id="WP_087060234.1">
    <property type="nucleotide sequence ID" value="NZ_FUKW01000162.1"/>
</dbReference>
<dbReference type="PANTHER" id="PTHR32114:SF2">
    <property type="entry name" value="ABC TRANSPORTER ABCH.3"/>
    <property type="match status" value="1"/>
</dbReference>